<evidence type="ECO:0000256" key="5">
    <source>
        <dbReference type="PROSITE-ProRule" id="PRU00278"/>
    </source>
</evidence>
<evidence type="ECO:0000313" key="7">
    <source>
        <dbReference type="EMBL" id="MEI4551686.1"/>
    </source>
</evidence>
<evidence type="ECO:0000256" key="1">
    <source>
        <dbReference type="ARBA" id="ARBA00000971"/>
    </source>
</evidence>
<dbReference type="InterPro" id="IPR046357">
    <property type="entry name" value="PPIase_dom_sf"/>
</dbReference>
<keyword evidence="5 7" id="KW-0413">Isomerase</keyword>
<dbReference type="InterPro" id="IPR050245">
    <property type="entry name" value="PrsA_foldase"/>
</dbReference>
<dbReference type="PROSITE" id="PS01096">
    <property type="entry name" value="PPIC_PPIASE_1"/>
    <property type="match status" value="1"/>
</dbReference>
<dbReference type="Pfam" id="PF13616">
    <property type="entry name" value="Rotamase_3"/>
    <property type="match status" value="1"/>
</dbReference>
<evidence type="ECO:0000256" key="2">
    <source>
        <dbReference type="ARBA" id="ARBA00007656"/>
    </source>
</evidence>
<accession>A0ABU8EXH4</accession>
<organism evidence="7 8">
    <name type="scientific">Pseudoalteromonas spongiae</name>
    <dbReference type="NCBI Taxonomy" id="298657"/>
    <lineage>
        <taxon>Bacteria</taxon>
        <taxon>Pseudomonadati</taxon>
        <taxon>Pseudomonadota</taxon>
        <taxon>Gammaproteobacteria</taxon>
        <taxon>Alteromonadales</taxon>
        <taxon>Pseudoalteromonadaceae</taxon>
        <taxon>Pseudoalteromonas</taxon>
    </lineage>
</organism>
<dbReference type="SUPFAM" id="SSF109998">
    <property type="entry name" value="Triger factor/SurA peptide-binding domain-like"/>
    <property type="match status" value="1"/>
</dbReference>
<comment type="catalytic activity">
    <reaction evidence="1">
        <text>[protein]-peptidylproline (omega=180) = [protein]-peptidylproline (omega=0)</text>
        <dbReference type="Rhea" id="RHEA:16237"/>
        <dbReference type="Rhea" id="RHEA-COMP:10747"/>
        <dbReference type="Rhea" id="RHEA-COMP:10748"/>
        <dbReference type="ChEBI" id="CHEBI:83833"/>
        <dbReference type="ChEBI" id="CHEBI:83834"/>
        <dbReference type="EC" id="5.2.1.8"/>
    </reaction>
</comment>
<proteinExistence type="inferred from homology"/>
<keyword evidence="4 5" id="KW-0697">Rotamase</keyword>
<dbReference type="PANTHER" id="PTHR47245:SF2">
    <property type="entry name" value="PEPTIDYL-PROLYL CIS-TRANS ISOMERASE HP_0175-RELATED"/>
    <property type="match status" value="1"/>
</dbReference>
<dbReference type="SUPFAM" id="SSF54534">
    <property type="entry name" value="FKBP-like"/>
    <property type="match status" value="1"/>
</dbReference>
<dbReference type="InterPro" id="IPR000297">
    <property type="entry name" value="PPIase_PpiC"/>
</dbReference>
<comment type="similarity">
    <text evidence="2">Belongs to the PpiC/parvulin rotamase family.</text>
</comment>
<dbReference type="EC" id="5.2.1.8" evidence="3"/>
<dbReference type="InterPro" id="IPR027304">
    <property type="entry name" value="Trigger_fact/SurA_dom_sf"/>
</dbReference>
<reference evidence="7 8" key="1">
    <citation type="submission" date="2023-12" db="EMBL/GenBank/DDBJ databases">
        <title>Friends and Foes: Symbiotic and Algicidal bacterial influence on Karenia brevis blooms.</title>
        <authorList>
            <person name="Fei C."/>
            <person name="Mohamed A.R."/>
            <person name="Booker A."/>
            <person name="Arshad M."/>
            <person name="Klass S."/>
            <person name="Ahn S."/>
            <person name="Gilbert P.M."/>
            <person name="Heil C.A."/>
            <person name="Martinez J.M."/>
            <person name="Amin S.A."/>
        </authorList>
    </citation>
    <scope>NUCLEOTIDE SEQUENCE [LARGE SCALE GENOMIC DNA]</scope>
    <source>
        <strain evidence="7 8">CE15</strain>
    </source>
</reference>
<evidence type="ECO:0000313" key="8">
    <source>
        <dbReference type="Proteomes" id="UP001382455"/>
    </source>
</evidence>
<gene>
    <name evidence="7" type="ORF">WAE96_18560</name>
</gene>
<dbReference type="EMBL" id="JBAWKS010000002">
    <property type="protein sequence ID" value="MEI4551686.1"/>
    <property type="molecule type" value="Genomic_DNA"/>
</dbReference>
<evidence type="ECO:0000256" key="4">
    <source>
        <dbReference type="ARBA" id="ARBA00023110"/>
    </source>
</evidence>
<sequence>MKIRKHNKFLTLFLVNAALIGGCSDKPKSVATVGDQGVTQQELNAYYELKRIDKDNSELVTKAKKHYLESLAVSQAIESLPEFDTSKLAVELNEIKKDLLLSRYLNQFLETAVTDVEMRNYYAQNSDKYQSKQAKVSHILIRVAQTDDQATRQAKYSKAQEAYSKVITGQAFADVALAISEDKVSAKNGGQLGWIKEGAVAPTFSDAVFNQLKEKQISQPILTSFGYHIIKLEHTPKTVSQPYEHVKGNIKRTLRKAAKDTELARLKSTVSVTL</sequence>
<dbReference type="InterPro" id="IPR023058">
    <property type="entry name" value="PPIase_PpiC_CS"/>
</dbReference>
<dbReference type="GO" id="GO:0003755">
    <property type="term" value="F:peptidyl-prolyl cis-trans isomerase activity"/>
    <property type="evidence" value="ECO:0007669"/>
    <property type="project" value="UniProtKB-EC"/>
</dbReference>
<dbReference type="Gene3D" id="3.10.50.40">
    <property type="match status" value="1"/>
</dbReference>
<dbReference type="Proteomes" id="UP001382455">
    <property type="component" value="Unassembled WGS sequence"/>
</dbReference>
<evidence type="ECO:0000256" key="3">
    <source>
        <dbReference type="ARBA" id="ARBA00013194"/>
    </source>
</evidence>
<dbReference type="RefSeq" id="WP_336436624.1">
    <property type="nucleotide sequence ID" value="NZ_JBAWKS010000002.1"/>
</dbReference>
<dbReference type="PROSITE" id="PS51257">
    <property type="entry name" value="PROKAR_LIPOPROTEIN"/>
    <property type="match status" value="1"/>
</dbReference>
<dbReference type="PANTHER" id="PTHR47245">
    <property type="entry name" value="PEPTIDYLPROLYL ISOMERASE"/>
    <property type="match status" value="1"/>
</dbReference>
<dbReference type="PROSITE" id="PS50198">
    <property type="entry name" value="PPIC_PPIASE_2"/>
    <property type="match status" value="1"/>
</dbReference>
<evidence type="ECO:0000259" key="6">
    <source>
        <dbReference type="PROSITE" id="PS50198"/>
    </source>
</evidence>
<comment type="caution">
    <text evidence="7">The sequence shown here is derived from an EMBL/GenBank/DDBJ whole genome shotgun (WGS) entry which is preliminary data.</text>
</comment>
<feature type="domain" description="PpiC" evidence="6">
    <location>
        <begin position="131"/>
        <end position="234"/>
    </location>
</feature>
<name>A0ABU8EXH4_9GAMM</name>
<protein>
    <recommendedName>
        <fullName evidence="3">peptidylprolyl isomerase</fullName>
        <ecNumber evidence="3">5.2.1.8</ecNumber>
    </recommendedName>
</protein>
<keyword evidence="8" id="KW-1185">Reference proteome</keyword>